<dbReference type="Proteomes" id="UP000323454">
    <property type="component" value="Unassembled WGS sequence"/>
</dbReference>
<reference evidence="1 2" key="2">
    <citation type="submission" date="2019-09" db="EMBL/GenBank/DDBJ databases">
        <authorList>
            <person name="Jin C."/>
        </authorList>
    </citation>
    <scope>NUCLEOTIDE SEQUENCE [LARGE SCALE GENOMIC DNA]</scope>
    <source>
        <strain evidence="1 2">AN110305</strain>
    </source>
</reference>
<dbReference type="RefSeq" id="WP_149854342.1">
    <property type="nucleotide sequence ID" value="NZ_VUOB01000075.1"/>
</dbReference>
<dbReference type="Pfam" id="PF11528">
    <property type="entry name" value="DUF3224"/>
    <property type="match status" value="1"/>
</dbReference>
<reference evidence="1 2" key="1">
    <citation type="submission" date="2019-09" db="EMBL/GenBank/DDBJ databases">
        <title>Goodfellowia gen. nov., a new genus of the Pseudonocardineae related to Actinoalloteichus, containing Goodfellowia coeruleoviolacea gen. nov., comb. nov. gen. nov., comb. nov.</title>
        <authorList>
            <person name="Labeda D."/>
        </authorList>
    </citation>
    <scope>NUCLEOTIDE SEQUENCE [LARGE SCALE GENOMIC DNA]</scope>
    <source>
        <strain evidence="1 2">AN110305</strain>
    </source>
</reference>
<comment type="caution">
    <text evidence="1">The sequence shown here is derived from an EMBL/GenBank/DDBJ whole genome shotgun (WGS) entry which is preliminary data.</text>
</comment>
<proteinExistence type="predicted"/>
<dbReference type="InterPro" id="IPR023159">
    <property type="entry name" value="SO1590-like_sf"/>
</dbReference>
<dbReference type="SUPFAM" id="SSF159238">
    <property type="entry name" value="SO1590-like"/>
    <property type="match status" value="1"/>
</dbReference>
<evidence type="ECO:0000313" key="1">
    <source>
        <dbReference type="EMBL" id="KAA2252418.1"/>
    </source>
</evidence>
<protein>
    <submittedName>
        <fullName evidence="1">DUF3224 domain-containing protein</fullName>
    </submittedName>
</protein>
<sequence length="138" mass="14579">MSIPSTGTVRANAVITVHKYEPAVYDEPADGPVLTRIHVEESFDGDIEGVGVVEFLQSANADGSASFVGIERVNGTIAERSGSFLLQDTGIVEGDQVKGDWFVVPGSGTGELAGLRGEGGFHAKLGEGAQIHLDYWFE</sequence>
<gene>
    <name evidence="1" type="ORF">F0L68_35835</name>
</gene>
<dbReference type="AlphaFoldDB" id="A0A5B2WN88"/>
<dbReference type="EMBL" id="VUOB01000075">
    <property type="protein sequence ID" value="KAA2252418.1"/>
    <property type="molecule type" value="Genomic_DNA"/>
</dbReference>
<keyword evidence="2" id="KW-1185">Reference proteome</keyword>
<name>A0A5B2WN88_9PSEU</name>
<evidence type="ECO:0000313" key="2">
    <source>
        <dbReference type="Proteomes" id="UP000323454"/>
    </source>
</evidence>
<dbReference type="InterPro" id="IPR021607">
    <property type="entry name" value="DUF3224"/>
</dbReference>
<dbReference type="OrthoDB" id="69764at2"/>
<dbReference type="Gene3D" id="2.40.350.10">
    <property type="entry name" value="SO1590-like"/>
    <property type="match status" value="1"/>
</dbReference>
<accession>A0A5B2WN88</accession>
<organism evidence="1 2">
    <name type="scientific">Solihabitans fulvus</name>
    <dbReference type="NCBI Taxonomy" id="1892852"/>
    <lineage>
        <taxon>Bacteria</taxon>
        <taxon>Bacillati</taxon>
        <taxon>Actinomycetota</taxon>
        <taxon>Actinomycetes</taxon>
        <taxon>Pseudonocardiales</taxon>
        <taxon>Pseudonocardiaceae</taxon>
        <taxon>Solihabitans</taxon>
    </lineage>
</organism>